<dbReference type="EMBL" id="BPLQ01001711">
    <property type="protein sequence ID" value="GIX84375.1"/>
    <property type="molecule type" value="Genomic_DNA"/>
</dbReference>
<evidence type="ECO:0000313" key="4">
    <source>
        <dbReference type="EMBL" id="GIX84375.1"/>
    </source>
</evidence>
<sequence>MVNYNLEEPKERGFWYDCCVTNLKKGRSTKQLICTIFVWADPVLENCKIIFLDEIFAIEKTITLMDQISESKNSPIAPRGKMPNCTHCNDIPNKKCKICSCHICGEDDWYCPECKNDETEVVRAGEKLKASNAPLFRLITLDPFQVLKSALCGSFEFKFLKVVFIDLMLLAFMVVKMMEPIPLYLLYGGYEDDLDEGEEFKYTGSGARDLSGNKQCAEQSCDQILSRMNKALASNCNVAINKNGAEAKDWKAGKPVRMVRNCKGRKHSEFCPEEGNRYDGIYK</sequence>
<dbReference type="Gene3D" id="2.30.30.1150">
    <property type="match status" value="1"/>
</dbReference>
<dbReference type="InterPro" id="IPR036987">
    <property type="entry name" value="SRA-YDG_sf"/>
</dbReference>
<dbReference type="GO" id="GO:0044027">
    <property type="term" value="P:negative regulation of gene expression via chromosomal CpG island methylation"/>
    <property type="evidence" value="ECO:0007669"/>
    <property type="project" value="TreeGrafter"/>
</dbReference>
<reference evidence="4 5" key="1">
    <citation type="submission" date="2021-06" db="EMBL/GenBank/DDBJ databases">
        <title>Caerostris darwini draft genome.</title>
        <authorList>
            <person name="Kono N."/>
            <person name="Arakawa K."/>
        </authorList>
    </citation>
    <scope>NUCLEOTIDE SEQUENCE [LARGE SCALE GENOMIC DNA]</scope>
</reference>
<evidence type="ECO:0000313" key="5">
    <source>
        <dbReference type="Proteomes" id="UP001054837"/>
    </source>
</evidence>
<dbReference type="Pfam" id="PF02182">
    <property type="entry name" value="SAD_SRA"/>
    <property type="match status" value="1"/>
</dbReference>
<dbReference type="SMART" id="SM00466">
    <property type="entry name" value="SRA"/>
    <property type="match status" value="1"/>
</dbReference>
<dbReference type="InterPro" id="IPR015947">
    <property type="entry name" value="PUA-like_sf"/>
</dbReference>
<dbReference type="GO" id="GO:0016567">
    <property type="term" value="P:protein ubiquitination"/>
    <property type="evidence" value="ECO:0007669"/>
    <property type="project" value="TreeGrafter"/>
</dbReference>
<dbReference type="Pfam" id="PF12148">
    <property type="entry name" value="TTD"/>
    <property type="match status" value="1"/>
</dbReference>
<dbReference type="Proteomes" id="UP001054837">
    <property type="component" value="Unassembled WGS sequence"/>
</dbReference>
<organism evidence="4 5">
    <name type="scientific">Caerostris darwini</name>
    <dbReference type="NCBI Taxonomy" id="1538125"/>
    <lineage>
        <taxon>Eukaryota</taxon>
        <taxon>Metazoa</taxon>
        <taxon>Ecdysozoa</taxon>
        <taxon>Arthropoda</taxon>
        <taxon>Chelicerata</taxon>
        <taxon>Arachnida</taxon>
        <taxon>Araneae</taxon>
        <taxon>Araneomorphae</taxon>
        <taxon>Entelegynae</taxon>
        <taxon>Araneoidea</taxon>
        <taxon>Araneidae</taxon>
        <taxon>Caerostris</taxon>
    </lineage>
</organism>
<dbReference type="AlphaFoldDB" id="A0AAV4NJ97"/>
<protein>
    <submittedName>
        <fullName evidence="4">E3 ubiquitin-protein ligase UHRF1</fullName>
    </submittedName>
</protein>
<proteinExistence type="predicted"/>
<comment type="caution">
    <text evidence="4">The sequence shown here is derived from an EMBL/GenBank/DDBJ whole genome shotgun (WGS) entry which is preliminary data.</text>
</comment>
<dbReference type="PROSITE" id="PS51015">
    <property type="entry name" value="YDG"/>
    <property type="match status" value="1"/>
</dbReference>
<comment type="subcellular location">
    <subcellularLocation>
        <location evidence="2">Nucleus</location>
    </subcellularLocation>
</comment>
<gene>
    <name evidence="4" type="primary">uhrf1</name>
    <name evidence="4" type="ORF">CDAR_569421</name>
</gene>
<dbReference type="GO" id="GO:0061630">
    <property type="term" value="F:ubiquitin protein ligase activity"/>
    <property type="evidence" value="ECO:0007669"/>
    <property type="project" value="TreeGrafter"/>
</dbReference>
<accession>A0AAV4NJ97</accession>
<dbReference type="PANTHER" id="PTHR14140:SF45">
    <property type="entry name" value="RING-TYPE E3 UBIQUITIN TRANSFERASE"/>
    <property type="match status" value="1"/>
</dbReference>
<dbReference type="SUPFAM" id="SSF88697">
    <property type="entry name" value="PUA domain-like"/>
    <property type="match status" value="1"/>
</dbReference>
<keyword evidence="5" id="KW-1185">Reference proteome</keyword>
<keyword evidence="1 2" id="KW-0539">Nucleus</keyword>
<feature type="non-terminal residue" evidence="4">
    <location>
        <position position="283"/>
    </location>
</feature>
<dbReference type="CDD" id="cd20388">
    <property type="entry name" value="Tudor_UHRF_rpt2"/>
    <property type="match status" value="1"/>
</dbReference>
<dbReference type="InterPro" id="IPR021991">
    <property type="entry name" value="TTD_dom"/>
</dbReference>
<dbReference type="InterPro" id="IPR003105">
    <property type="entry name" value="SRA_YDG"/>
</dbReference>
<feature type="domain" description="YDG" evidence="3">
    <location>
        <begin position="140"/>
        <end position="283"/>
    </location>
</feature>
<dbReference type="Gene3D" id="2.30.280.10">
    <property type="entry name" value="SRA-YDG"/>
    <property type="match status" value="1"/>
</dbReference>
<name>A0AAV4NJ97_9ARAC</name>
<evidence type="ECO:0000256" key="1">
    <source>
        <dbReference type="ARBA" id="ARBA00023242"/>
    </source>
</evidence>
<dbReference type="GO" id="GO:0005634">
    <property type="term" value="C:nucleus"/>
    <property type="evidence" value="ECO:0007669"/>
    <property type="project" value="UniProtKB-SubCell"/>
</dbReference>
<evidence type="ECO:0000256" key="2">
    <source>
        <dbReference type="PROSITE-ProRule" id="PRU00358"/>
    </source>
</evidence>
<dbReference type="PANTHER" id="PTHR14140">
    <property type="entry name" value="E3 UBIQUITIN-PROTEIN LIGASE UHRF-RELATED"/>
    <property type="match status" value="1"/>
</dbReference>
<dbReference type="InterPro" id="IPR045134">
    <property type="entry name" value="UHRF1/2-like"/>
</dbReference>
<evidence type="ECO:0000259" key="3">
    <source>
        <dbReference type="PROSITE" id="PS51015"/>
    </source>
</evidence>